<dbReference type="Gene3D" id="2.40.160.170">
    <property type="match status" value="1"/>
</dbReference>
<evidence type="ECO:0000313" key="2">
    <source>
        <dbReference type="Proteomes" id="UP000199421"/>
    </source>
</evidence>
<reference evidence="2" key="1">
    <citation type="submission" date="2016-10" db="EMBL/GenBank/DDBJ databases">
        <authorList>
            <person name="Varghese N."/>
            <person name="Submissions S."/>
        </authorList>
    </citation>
    <scope>NUCLEOTIDE SEQUENCE [LARGE SCALE GENOMIC DNA]</scope>
    <source>
        <strain evidence="2">DSM 18733</strain>
    </source>
</reference>
<evidence type="ECO:0000313" key="1">
    <source>
        <dbReference type="EMBL" id="SEM51053.1"/>
    </source>
</evidence>
<proteinExistence type="predicted"/>
<dbReference type="OrthoDB" id="790117at2"/>
<protein>
    <recommendedName>
        <fullName evidence="3">Outer membrane protein beta-barrel domain-containing protein</fullName>
    </recommendedName>
</protein>
<evidence type="ECO:0008006" key="3">
    <source>
        <dbReference type="Google" id="ProtNLM"/>
    </source>
</evidence>
<name>A0A1H7YYH3_OLID1</name>
<keyword evidence="2" id="KW-1185">Reference proteome</keyword>
<dbReference type="AlphaFoldDB" id="A0A1H7YYH3"/>
<accession>A0A1H7YYH3</accession>
<dbReference type="Proteomes" id="UP000199421">
    <property type="component" value="Unassembled WGS sequence"/>
</dbReference>
<gene>
    <name evidence="1" type="ORF">SAMN05661044_05383</name>
</gene>
<dbReference type="EMBL" id="FOAF01000014">
    <property type="protein sequence ID" value="SEM51053.1"/>
    <property type="molecule type" value="Genomic_DNA"/>
</dbReference>
<sequence length="220" mass="25009">MKKLLIIFIVALASLPVKAQIWEEYSSFYPSVGVQLGARGLGVEGSYPVLESFNVRLGASIFPSVKTKYGSRVFAINRSDVSVFADWQPLFGKRSWIARKWIVSIGAGYFFENKFERYVGTTKVADQPKDYDVEWSKFRPYIGTGLNGIRLSQRLNLSVNVGYYIPTSPTEVKIHEMDPIEIPRLLDRLDSFPYNVAPGVNAQVGISYIFFKNSYNKYFQ</sequence>
<dbReference type="RefSeq" id="WP_093332511.1">
    <property type="nucleotide sequence ID" value="NZ_FOAF01000014.1"/>
</dbReference>
<dbReference type="STRING" id="407022.SAMN05661044_05383"/>
<organism evidence="1 2">
    <name type="scientific">Olivibacter domesticus</name>
    <name type="common">Pseudosphingobacterium domesticum</name>
    <dbReference type="NCBI Taxonomy" id="407022"/>
    <lineage>
        <taxon>Bacteria</taxon>
        <taxon>Pseudomonadati</taxon>
        <taxon>Bacteroidota</taxon>
        <taxon>Sphingobacteriia</taxon>
        <taxon>Sphingobacteriales</taxon>
        <taxon>Sphingobacteriaceae</taxon>
        <taxon>Olivibacter</taxon>
    </lineage>
</organism>